<dbReference type="InterPro" id="IPR035959">
    <property type="entry name" value="RutC-like_sf"/>
</dbReference>
<keyword evidence="2" id="KW-1185">Reference proteome</keyword>
<dbReference type="PANTHER" id="PTHR33873:SF15">
    <property type="entry name" value="TRANSCRIPTION FACTOR VOZ2"/>
    <property type="match status" value="1"/>
</dbReference>
<reference evidence="1" key="1">
    <citation type="journal article" date="2022" name="Int. J. Mol. Sci.">
        <title>Draft Genome of Tanacetum Coccineum: Genomic Comparison of Closely Related Tanacetum-Family Plants.</title>
        <authorList>
            <person name="Yamashiro T."/>
            <person name="Shiraishi A."/>
            <person name="Nakayama K."/>
            <person name="Satake H."/>
        </authorList>
    </citation>
    <scope>NUCLEOTIDE SEQUENCE</scope>
</reference>
<sequence>MYTQLTNHVWALVQTGKFVSENVKEQTEQVMKNMGEILKASGTTCSSVVKTIIMLANLKDFKKVNEIYAKYLFFMAGSSLGFSSLERLLDKEDDATSGLTPMKADLDPHEIGQSASLYEDLIGQYNVDTSRVVIVGAHNIVEENLPEITGPPPPSTFLGPKCALWDCPMPAQGGWSPDYCSSLHAGNAQTKGMSGMISAEHPKGIDLNDNLLVVALSAKTQGKNVGVPECEGATTTKSPWNAPVSHESFWHFSKTTIQTGLITSLLQSLRSTKIFEEHFGISFDPFLKIPFDKSKVHIEILSVLWRNRLPIPDNSFPLSSHLKGGSNNNNNNPRLIKVCCFLSVRSRCLNLQKGRGNYRGRNKTTVSGRLAPDVAVV</sequence>
<organism evidence="1 2">
    <name type="scientific">Tanacetum coccineum</name>
    <dbReference type="NCBI Taxonomy" id="301880"/>
    <lineage>
        <taxon>Eukaryota</taxon>
        <taxon>Viridiplantae</taxon>
        <taxon>Streptophyta</taxon>
        <taxon>Embryophyta</taxon>
        <taxon>Tracheophyta</taxon>
        <taxon>Spermatophyta</taxon>
        <taxon>Magnoliopsida</taxon>
        <taxon>eudicotyledons</taxon>
        <taxon>Gunneridae</taxon>
        <taxon>Pentapetalae</taxon>
        <taxon>asterids</taxon>
        <taxon>campanulids</taxon>
        <taxon>Asterales</taxon>
        <taxon>Asteraceae</taxon>
        <taxon>Asteroideae</taxon>
        <taxon>Anthemideae</taxon>
        <taxon>Anthemidinae</taxon>
        <taxon>Tanacetum</taxon>
    </lineage>
</organism>
<dbReference type="InterPro" id="IPR006175">
    <property type="entry name" value="YjgF/YER057c/UK114"/>
</dbReference>
<dbReference type="CDD" id="cd00448">
    <property type="entry name" value="YjgF_YER057c_UK114_family"/>
    <property type="match status" value="1"/>
</dbReference>
<gene>
    <name evidence="1" type="ORF">Tco_0938672</name>
</gene>
<proteinExistence type="predicted"/>
<dbReference type="PANTHER" id="PTHR33873">
    <property type="entry name" value="TRANSCRIPTION FACTOR VOZ1"/>
    <property type="match status" value="1"/>
</dbReference>
<comment type="caution">
    <text evidence="1">The sequence shown here is derived from an EMBL/GenBank/DDBJ whole genome shotgun (WGS) entry which is preliminary data.</text>
</comment>
<evidence type="ECO:0000313" key="2">
    <source>
        <dbReference type="Proteomes" id="UP001151760"/>
    </source>
</evidence>
<dbReference type="Gene3D" id="3.30.1330.40">
    <property type="entry name" value="RutC-like"/>
    <property type="match status" value="1"/>
</dbReference>
<reference evidence="1" key="2">
    <citation type="submission" date="2022-01" db="EMBL/GenBank/DDBJ databases">
        <authorList>
            <person name="Yamashiro T."/>
            <person name="Shiraishi A."/>
            <person name="Satake H."/>
            <person name="Nakayama K."/>
        </authorList>
    </citation>
    <scope>NUCLEOTIDE SEQUENCE</scope>
</reference>
<protein>
    <submittedName>
        <fullName evidence="1">Transcription factor VOZ1-like protein isoform X1</fullName>
    </submittedName>
</protein>
<dbReference type="SUPFAM" id="SSF55298">
    <property type="entry name" value="YjgF-like"/>
    <property type="match status" value="1"/>
</dbReference>
<evidence type="ECO:0000313" key="1">
    <source>
        <dbReference type="EMBL" id="GJT38807.1"/>
    </source>
</evidence>
<dbReference type="Pfam" id="PF01042">
    <property type="entry name" value="Ribonuc_L-PSP"/>
    <property type="match status" value="1"/>
</dbReference>
<name>A0ABQ5DKD3_9ASTR</name>
<dbReference type="InterPro" id="IPR039277">
    <property type="entry name" value="VOZ1/VOZ2"/>
</dbReference>
<accession>A0ABQ5DKD3</accession>
<dbReference type="EMBL" id="BQNB010015334">
    <property type="protein sequence ID" value="GJT38807.1"/>
    <property type="molecule type" value="Genomic_DNA"/>
</dbReference>
<dbReference type="Proteomes" id="UP001151760">
    <property type="component" value="Unassembled WGS sequence"/>
</dbReference>